<evidence type="ECO:0000256" key="1">
    <source>
        <dbReference type="ARBA" id="ARBA00010116"/>
    </source>
</evidence>
<feature type="chain" id="PRO_5045845830" evidence="2">
    <location>
        <begin position="36"/>
        <end position="1461"/>
    </location>
</feature>
<feature type="domain" description="Big-1" evidence="3">
    <location>
        <begin position="559"/>
        <end position="652"/>
    </location>
</feature>
<sequence length="1461" mass="148522">MKITQARWLRPVVRLQIVAQIAVALLPFYGSNAHAVDAEVDATSTGSDVNHQQFQQTIAQKFSDLANSAASGNAATALTQELTGSATKTTEDWFKRFGTARINLNYTDKLNIDSGAIDLLLPLADRENRLLFTQIGIRKKDAQITGNIGLGQRHFADDSMFGYNAFYDQNLTRGHQRVGIGGEAWRDFLKLSANSYLRISDWKASPDVIDYDERPANGFDLRAEGWLPAMPSLGGKLMYEQYFGSDVGLAGITNRQRNPKAVTLGLNYTPIPMLTLGLDHKRGGGTGDTKIGLQLNYALGESWSTQTDASKVAQRRSVAGSRYDLVERNNNIVLEYRKQQMVKLELPKEIVGKSNKTIALAYSVEAKYGMQRMDWQHTELSAAGGTVNHMGNNQFQITLPAYQVGGNNTYPLSAVATDTQGNSGTASSIVRVNAPDVSASNSIVTASPTAILADGKSLSVVKIELRDEDNNPIVGMVADLTTPLTETLQTNQVLAPNLPLQPASISAIQEVSAGIYEAVVTAGTRVGNILVAPVFREVALTPVTIAEGADAATAHIADGAMRVVVDNSVANLAAANQVSAIVTDAGGNPLTGLPVTFSFSGSAKLAAGSSLTPTTDASGAVAVGFTDAAAETVTVTATLSNGNSAKVATQFIADTSSAQIGSGDLTVDKTTIIANNTDTATYSAIVKDGNGNLVPDISVSWATNLGNLPAASSNTDANGRATISLTGTIAGVAQVTAKVGAPAAVNAPAVTFTADSSSGGIGSGDLTVDKTSVIANNTDAATFAAIVKDANGNPVPNASVNWSTNLGNLSATGSPTDASGRATIILTGAVAGAAQVSAQTGTSTATNAPVVTFTADSSTGNIGTGDLTVDKTTVVANNTDAAIYSAIVKDANGNVVPNISVSWGTDHGSLSAISSNTDVNGRAIVRLSGTIVGAAQVTAAVNTGAAVNAPVVNFIADSSTGNIGSGDLTVDKTTVVANNTDAAIYSAIVKDANGNVVPNISVSWGTDHGSLSAISSNTDVNGRAIVRLSGTIVGAAQVTAAVNTGAAVNAPVVNFIADSSTGNIGSGDLTVDKTTVVANNTDAAIYSAIVKDANGNVVPNISVGWGTDRGNLSAASSTTDVNGLATVRLTGTVAGDAQVSAAVNTGAAANAPVVNFIADGSSGAIGGGDLTVDKTTIIANNTDAATYSAIVKDANGNPVSNISVSWTTDRGNLSAASSTTDDNGLATTRLIGATLGAAQVTAQVNAGTAVNAPIVNLIADAATATVTAIASAKAKITGTGVETNTVTATVTDALGHPVAGATVNWTTSLGDLSSATSVTGPTGMATIELTAVSTAASNPTANVTAEINGSNRTSPTLVRAVILAGGRHYWTMQSDHNTTVEATANTNCSIYGDGTVATLADLVAFTSAGADFNNMTVAGEYANNWWNLGGTWGTLSGDFHSAGSPVGATIPSAGTAYVCVR</sequence>
<feature type="domain" description="Big-1" evidence="3">
    <location>
        <begin position="763"/>
        <end position="854"/>
    </location>
</feature>
<dbReference type="EMBL" id="JBANDC010000032">
    <property type="protein sequence ID" value="MEM4990766.1"/>
    <property type="molecule type" value="Genomic_DNA"/>
</dbReference>
<dbReference type="PROSITE" id="PS51127">
    <property type="entry name" value="BIG1"/>
    <property type="match status" value="8"/>
</dbReference>
<dbReference type="PRINTS" id="PR01369">
    <property type="entry name" value="INTIMIN"/>
</dbReference>
<evidence type="ECO:0000259" key="3">
    <source>
        <dbReference type="PROSITE" id="PS51127"/>
    </source>
</evidence>
<dbReference type="InterPro" id="IPR038177">
    <property type="entry name" value="IAT_beta_sf"/>
</dbReference>
<evidence type="ECO:0000313" key="5">
    <source>
        <dbReference type="Proteomes" id="UP001495910"/>
    </source>
</evidence>
<dbReference type="InterPro" id="IPR003535">
    <property type="entry name" value="Intimin/invasin_bac"/>
</dbReference>
<dbReference type="Pfam" id="PF02369">
    <property type="entry name" value="Big_1"/>
    <property type="match status" value="8"/>
</dbReference>
<feature type="domain" description="Big-1" evidence="3">
    <location>
        <begin position="1167"/>
        <end position="1258"/>
    </location>
</feature>
<dbReference type="SMART" id="SM00634">
    <property type="entry name" value="BID_1"/>
    <property type="match status" value="8"/>
</dbReference>
<gene>
    <name evidence="4" type="ORF">V8G57_25485</name>
</gene>
<feature type="domain" description="Big-1" evidence="3">
    <location>
        <begin position="662"/>
        <end position="753"/>
    </location>
</feature>
<comment type="similarity">
    <text evidence="1">Belongs to the intimin/invasin family.</text>
</comment>
<dbReference type="SUPFAM" id="SSF49373">
    <property type="entry name" value="Invasin/intimin cell-adhesion fragments"/>
    <property type="match status" value="9"/>
</dbReference>
<feature type="domain" description="Big-1" evidence="3">
    <location>
        <begin position="1066"/>
        <end position="1157"/>
    </location>
</feature>
<feature type="signal peptide" evidence="2">
    <location>
        <begin position="1"/>
        <end position="35"/>
    </location>
</feature>
<dbReference type="PANTHER" id="PTHR39576:SF2">
    <property type="entry name" value="ATTACHING AND EFFACING PROTEIN HOMOLOG-RELATED"/>
    <property type="match status" value="1"/>
</dbReference>
<dbReference type="InterPro" id="IPR013783">
    <property type="entry name" value="Ig-like_fold"/>
</dbReference>
<dbReference type="InterPro" id="IPR003344">
    <property type="entry name" value="Big_1_dom"/>
</dbReference>
<organism evidence="4 5">
    <name type="scientific">Collimonas rhizosphaerae</name>
    <dbReference type="NCBI Taxonomy" id="3126357"/>
    <lineage>
        <taxon>Bacteria</taxon>
        <taxon>Pseudomonadati</taxon>
        <taxon>Pseudomonadota</taxon>
        <taxon>Betaproteobacteria</taxon>
        <taxon>Burkholderiales</taxon>
        <taxon>Oxalobacteraceae</taxon>
        <taxon>Collimonas</taxon>
    </lineage>
</organism>
<dbReference type="InterPro" id="IPR015217">
    <property type="entry name" value="Invasin_dom_3"/>
</dbReference>
<dbReference type="InterPro" id="IPR024519">
    <property type="entry name" value="IAT_beta"/>
</dbReference>
<dbReference type="Gene3D" id="2.40.160.160">
    <property type="entry name" value="Inverse autotransporter, beta-domain"/>
    <property type="match status" value="1"/>
</dbReference>
<feature type="domain" description="Big-1" evidence="3">
    <location>
        <begin position="864"/>
        <end position="955"/>
    </location>
</feature>
<name>A0ABU9Q3B8_9BURK</name>
<keyword evidence="5" id="KW-1185">Reference proteome</keyword>
<feature type="domain" description="Big-1" evidence="3">
    <location>
        <begin position="965"/>
        <end position="1056"/>
    </location>
</feature>
<dbReference type="InterPro" id="IPR051715">
    <property type="entry name" value="Intimin-Invasin_domain"/>
</dbReference>
<evidence type="ECO:0000256" key="2">
    <source>
        <dbReference type="SAM" id="SignalP"/>
    </source>
</evidence>
<dbReference type="InterPro" id="IPR008964">
    <property type="entry name" value="Invasin/intimin_cell_adhesion"/>
</dbReference>
<dbReference type="Proteomes" id="UP001495910">
    <property type="component" value="Unassembled WGS sequence"/>
</dbReference>
<accession>A0ABU9Q3B8</accession>
<dbReference type="Pfam" id="PF09134">
    <property type="entry name" value="Invasin_D3"/>
    <property type="match status" value="1"/>
</dbReference>
<dbReference type="RefSeq" id="WP_342831797.1">
    <property type="nucleotide sequence ID" value="NZ_JBANDC010000032.1"/>
</dbReference>
<proteinExistence type="inferred from homology"/>
<feature type="domain" description="Big-1" evidence="3">
    <location>
        <begin position="1266"/>
        <end position="1358"/>
    </location>
</feature>
<dbReference type="Gene3D" id="2.60.40.10">
    <property type="entry name" value="Immunoglobulins"/>
    <property type="match status" value="9"/>
</dbReference>
<keyword evidence="2" id="KW-0732">Signal</keyword>
<dbReference type="PANTHER" id="PTHR39576">
    <property type="entry name" value="ATTACHING AND EFFACING PROTEIN HOMOLOG-RELATED-RELATED"/>
    <property type="match status" value="1"/>
</dbReference>
<comment type="caution">
    <text evidence="4">The sequence shown here is derived from an EMBL/GenBank/DDBJ whole genome shotgun (WGS) entry which is preliminary data.</text>
</comment>
<dbReference type="Pfam" id="PF11924">
    <property type="entry name" value="IAT_beta"/>
    <property type="match status" value="1"/>
</dbReference>
<evidence type="ECO:0000313" key="4">
    <source>
        <dbReference type="EMBL" id="MEM4990766.1"/>
    </source>
</evidence>
<reference evidence="4 5" key="1">
    <citation type="submission" date="2024-02" db="EMBL/GenBank/DDBJ databases">
        <title>Draft genome sequence of Collimonas sp. strain H4R21, an effective mineral-weathering bacterial strain isolated from the beech rhizosphere.</title>
        <authorList>
            <person name="Morin E."/>
            <person name="Uroz S."/>
            <person name="Leveau J.H.J."/>
            <person name="Kumar R."/>
            <person name="Rey M.W."/>
            <person name="Pham J."/>
        </authorList>
    </citation>
    <scope>NUCLEOTIDE SEQUENCE [LARGE SCALE GENOMIC DNA]</scope>
    <source>
        <strain evidence="4 5">H4R21</strain>
    </source>
</reference>
<protein>
    <submittedName>
        <fullName evidence="4">Ig-like domain-containing protein</fullName>
    </submittedName>
</protein>